<gene>
    <name evidence="2" type="ORF">J41TS12_21490</name>
</gene>
<organism evidence="2 3">
    <name type="scientific">Paenibacillus antibioticophila</name>
    <dbReference type="NCBI Taxonomy" id="1274374"/>
    <lineage>
        <taxon>Bacteria</taxon>
        <taxon>Bacillati</taxon>
        <taxon>Bacillota</taxon>
        <taxon>Bacilli</taxon>
        <taxon>Bacillales</taxon>
        <taxon>Paenibacillaceae</taxon>
        <taxon>Paenibacillus</taxon>
    </lineage>
</organism>
<accession>A0A920CGZ3</accession>
<proteinExistence type="predicted"/>
<keyword evidence="3" id="KW-1185">Reference proteome</keyword>
<protein>
    <submittedName>
        <fullName evidence="2">Uncharacterized protein</fullName>
    </submittedName>
</protein>
<evidence type="ECO:0000313" key="2">
    <source>
        <dbReference type="EMBL" id="GIO37288.1"/>
    </source>
</evidence>
<dbReference type="RefSeq" id="WP_212939574.1">
    <property type="nucleotide sequence ID" value="NZ_BORR01000007.1"/>
</dbReference>
<evidence type="ECO:0000313" key="3">
    <source>
        <dbReference type="Proteomes" id="UP000681162"/>
    </source>
</evidence>
<feature type="transmembrane region" description="Helical" evidence="1">
    <location>
        <begin position="7"/>
        <end position="26"/>
    </location>
</feature>
<dbReference type="AlphaFoldDB" id="A0A920CGZ3"/>
<keyword evidence="1" id="KW-1133">Transmembrane helix</keyword>
<keyword evidence="1" id="KW-0812">Transmembrane</keyword>
<evidence type="ECO:0000256" key="1">
    <source>
        <dbReference type="SAM" id="Phobius"/>
    </source>
</evidence>
<comment type="caution">
    <text evidence="2">The sequence shown here is derived from an EMBL/GenBank/DDBJ whole genome shotgun (WGS) entry which is preliminary data.</text>
</comment>
<sequence>MNSPIKALLWTGTGASIAVMALWGVLQQAHLQAAVLKHTEAYIQNQKHTVAYGKEALPRIDGSGIPGPGAYSGLQLLYGIRGWAAEGAEIVVEGEVIQPILPDLNDPAALYDQDLRSLLGVIDLSASYTASVTTGKADGLITIQFNKD</sequence>
<reference evidence="2 3" key="1">
    <citation type="submission" date="2021-03" db="EMBL/GenBank/DDBJ databases">
        <title>Antimicrobial resistance genes in bacteria isolated from Japanese honey, and their potential for conferring macrolide and lincosamide resistance in the American foulbrood pathogen Paenibacillus larvae.</title>
        <authorList>
            <person name="Okamoto M."/>
            <person name="Kumagai M."/>
            <person name="Kanamori H."/>
            <person name="Takamatsu D."/>
        </authorList>
    </citation>
    <scope>NUCLEOTIDE SEQUENCE [LARGE SCALE GENOMIC DNA]</scope>
    <source>
        <strain evidence="2 3">J41TS12</strain>
    </source>
</reference>
<dbReference type="Proteomes" id="UP000681162">
    <property type="component" value="Unassembled WGS sequence"/>
</dbReference>
<dbReference type="EMBL" id="BORR01000007">
    <property type="protein sequence ID" value="GIO37288.1"/>
    <property type="molecule type" value="Genomic_DNA"/>
</dbReference>
<keyword evidence="1" id="KW-0472">Membrane</keyword>
<name>A0A920CGZ3_9BACL</name>